<name>A0ACB0Y0A6_MELEN</name>
<dbReference type="Proteomes" id="UP001497535">
    <property type="component" value="Unassembled WGS sequence"/>
</dbReference>
<keyword evidence="2" id="KW-1185">Reference proteome</keyword>
<reference evidence="1" key="1">
    <citation type="submission" date="2023-11" db="EMBL/GenBank/DDBJ databases">
        <authorList>
            <person name="Poullet M."/>
        </authorList>
    </citation>
    <scope>NUCLEOTIDE SEQUENCE</scope>
    <source>
        <strain evidence="1">E1834</strain>
    </source>
</reference>
<protein>
    <submittedName>
        <fullName evidence="1">Uncharacterized protein</fullName>
    </submittedName>
</protein>
<comment type="caution">
    <text evidence="1">The sequence shown here is derived from an EMBL/GenBank/DDBJ whole genome shotgun (WGS) entry which is preliminary data.</text>
</comment>
<gene>
    <name evidence="1" type="ORF">MENTE1834_LOCUS5777</name>
</gene>
<organism evidence="1 2">
    <name type="scientific">Meloidogyne enterolobii</name>
    <name type="common">Root-knot nematode worm</name>
    <name type="synonym">Meloidogyne mayaguensis</name>
    <dbReference type="NCBI Taxonomy" id="390850"/>
    <lineage>
        <taxon>Eukaryota</taxon>
        <taxon>Metazoa</taxon>
        <taxon>Ecdysozoa</taxon>
        <taxon>Nematoda</taxon>
        <taxon>Chromadorea</taxon>
        <taxon>Rhabditida</taxon>
        <taxon>Tylenchina</taxon>
        <taxon>Tylenchomorpha</taxon>
        <taxon>Tylenchoidea</taxon>
        <taxon>Meloidogynidae</taxon>
        <taxon>Meloidogyninae</taxon>
        <taxon>Meloidogyne</taxon>
    </lineage>
</organism>
<dbReference type="EMBL" id="CAVMJV010000004">
    <property type="protein sequence ID" value="CAK5025412.1"/>
    <property type="molecule type" value="Genomic_DNA"/>
</dbReference>
<evidence type="ECO:0000313" key="1">
    <source>
        <dbReference type="EMBL" id="CAK5025412.1"/>
    </source>
</evidence>
<proteinExistence type="predicted"/>
<sequence length="51" mass="5996">MYFACGVDGGSTCFWWWWFNMLLLVVVQHALGVFNSYGGRPVDFRFIFLKI</sequence>
<evidence type="ECO:0000313" key="2">
    <source>
        <dbReference type="Proteomes" id="UP001497535"/>
    </source>
</evidence>
<accession>A0ACB0Y0A6</accession>